<feature type="compositionally biased region" description="Basic and acidic residues" evidence="1">
    <location>
        <begin position="206"/>
        <end position="217"/>
    </location>
</feature>
<comment type="caution">
    <text evidence="2">The sequence shown here is derived from an EMBL/GenBank/DDBJ whole genome shotgun (WGS) entry which is preliminary data.</text>
</comment>
<accession>A0AAE0DK92</accession>
<feature type="compositionally biased region" description="Pro residues" evidence="1">
    <location>
        <begin position="182"/>
        <end position="204"/>
    </location>
</feature>
<feature type="region of interest" description="Disordered" evidence="1">
    <location>
        <begin position="89"/>
        <end position="118"/>
    </location>
</feature>
<keyword evidence="3" id="KW-1185">Reference proteome</keyword>
<reference evidence="2" key="1">
    <citation type="submission" date="2022-11" db="EMBL/GenBank/DDBJ databases">
        <title>Chromosomal genome sequence assembly and mating type (MAT) locus characterization of the leprose asexual lichenized fungus Lepraria neglecta (Nyl.) Erichsen.</title>
        <authorList>
            <person name="Allen J.L."/>
            <person name="Pfeffer B."/>
        </authorList>
    </citation>
    <scope>NUCLEOTIDE SEQUENCE</scope>
    <source>
        <strain evidence="2">Allen 5258</strain>
    </source>
</reference>
<dbReference type="AlphaFoldDB" id="A0AAE0DK92"/>
<feature type="region of interest" description="Disordered" evidence="1">
    <location>
        <begin position="176"/>
        <end position="236"/>
    </location>
</feature>
<evidence type="ECO:0000256" key="1">
    <source>
        <dbReference type="SAM" id="MobiDB-lite"/>
    </source>
</evidence>
<sequence length="339" mass="38110">MPHSNKANLTAHMKGFRLQEEYDHMKAVRIAAEAERLSRGRELARSQPEPARQPARRPAHTQPQQTNRITKPKVYTKREKRATLAALLNRELSSESSPDADIDLDTLPDSTTHQHASERTEFPQYPYYHHQTYTTSASTSTHPTLNELSFYSPYYTVPAQQQTFAPHDDQHFGYYAGIQPPVQSPPYSGPPGQPPLPAQNPPPFSHDADEQPTENDRAVPTAGENMINPVTGRPFRKAPTTRMIHDAYRLASVSGVHSPDKRPGQDPIRPTRRGGGFHEDRARNVPCPRCGHVFANNYQVQSHFPKCIEDNGNPEALTWDEGLNIGHQKKDGPSKRRGM</sequence>
<evidence type="ECO:0000313" key="2">
    <source>
        <dbReference type="EMBL" id="KAK3173142.1"/>
    </source>
</evidence>
<dbReference type="Proteomes" id="UP001276659">
    <property type="component" value="Unassembled WGS sequence"/>
</dbReference>
<protein>
    <submittedName>
        <fullName evidence="2">Uncharacterized protein</fullName>
    </submittedName>
</protein>
<feature type="region of interest" description="Disordered" evidence="1">
    <location>
        <begin position="254"/>
        <end position="280"/>
    </location>
</feature>
<evidence type="ECO:0000313" key="3">
    <source>
        <dbReference type="Proteomes" id="UP001276659"/>
    </source>
</evidence>
<proteinExistence type="predicted"/>
<gene>
    <name evidence="2" type="ORF">OEA41_006471</name>
</gene>
<name>A0AAE0DK92_9LECA</name>
<organism evidence="2 3">
    <name type="scientific">Lepraria neglecta</name>
    <dbReference type="NCBI Taxonomy" id="209136"/>
    <lineage>
        <taxon>Eukaryota</taxon>
        <taxon>Fungi</taxon>
        <taxon>Dikarya</taxon>
        <taxon>Ascomycota</taxon>
        <taxon>Pezizomycotina</taxon>
        <taxon>Lecanoromycetes</taxon>
        <taxon>OSLEUM clade</taxon>
        <taxon>Lecanoromycetidae</taxon>
        <taxon>Lecanorales</taxon>
        <taxon>Lecanorineae</taxon>
        <taxon>Stereocaulaceae</taxon>
        <taxon>Lepraria</taxon>
    </lineage>
</organism>
<feature type="region of interest" description="Disordered" evidence="1">
    <location>
        <begin position="36"/>
        <end position="73"/>
    </location>
</feature>
<dbReference type="EMBL" id="JASNWA010000007">
    <property type="protein sequence ID" value="KAK3173142.1"/>
    <property type="molecule type" value="Genomic_DNA"/>
</dbReference>